<dbReference type="InterPro" id="IPR030400">
    <property type="entry name" value="Sedolisin_dom"/>
</dbReference>
<protein>
    <recommendedName>
        <fullName evidence="8">subtilisin</fullName>
        <ecNumber evidence="8">3.4.21.62</ecNumber>
    </recommendedName>
</protein>
<dbReference type="InterPro" id="IPR015366">
    <property type="entry name" value="S53_propep"/>
</dbReference>
<feature type="active site" description="Charge relay system" evidence="9">
    <location>
        <position position="498"/>
    </location>
</feature>
<dbReference type="GO" id="GO:0046872">
    <property type="term" value="F:metal ion binding"/>
    <property type="evidence" value="ECO:0007669"/>
    <property type="project" value="UniProtKB-UniRule"/>
</dbReference>
<dbReference type="SUPFAM" id="SSF54897">
    <property type="entry name" value="Protease propeptides/inhibitors"/>
    <property type="match status" value="1"/>
</dbReference>
<comment type="catalytic activity">
    <reaction evidence="7">
        <text>Hydrolysis of proteins with broad specificity for peptide bonds, and a preference for a large uncharged residue in P1. Hydrolyzes peptide amides.</text>
        <dbReference type="EC" id="3.4.21.62"/>
    </reaction>
</comment>
<gene>
    <name evidence="12" type="ORF">THRCLA_05173</name>
</gene>
<dbReference type="OrthoDB" id="409122at2759"/>
<evidence type="ECO:0000256" key="1">
    <source>
        <dbReference type="ARBA" id="ARBA00022670"/>
    </source>
</evidence>
<organism evidence="12 13">
    <name type="scientific">Thraustotheca clavata</name>
    <dbReference type="NCBI Taxonomy" id="74557"/>
    <lineage>
        <taxon>Eukaryota</taxon>
        <taxon>Sar</taxon>
        <taxon>Stramenopiles</taxon>
        <taxon>Oomycota</taxon>
        <taxon>Saprolegniomycetes</taxon>
        <taxon>Saprolegniales</taxon>
        <taxon>Achlyaceae</taxon>
        <taxon>Thraustotheca</taxon>
    </lineage>
</organism>
<keyword evidence="5 9" id="KW-0106">Calcium</keyword>
<evidence type="ECO:0000259" key="11">
    <source>
        <dbReference type="PROSITE" id="PS51695"/>
    </source>
</evidence>
<dbReference type="EMBL" id="JNBS01001126">
    <property type="protein sequence ID" value="OQS02453.1"/>
    <property type="molecule type" value="Genomic_DNA"/>
</dbReference>
<evidence type="ECO:0000313" key="12">
    <source>
        <dbReference type="EMBL" id="OQS02453.1"/>
    </source>
</evidence>
<keyword evidence="10" id="KW-0812">Transmembrane</keyword>
<dbReference type="InterPro" id="IPR036852">
    <property type="entry name" value="Peptidase_S8/S53_dom_sf"/>
</dbReference>
<feature type="domain" description="Peptidase S53" evidence="11">
    <location>
        <begin position="192"/>
        <end position="591"/>
    </location>
</feature>
<dbReference type="InterPro" id="IPR023828">
    <property type="entry name" value="Peptidase_S8_Ser-AS"/>
</dbReference>
<feature type="binding site" evidence="9">
    <location>
        <position position="571"/>
    </location>
    <ligand>
        <name>Ca(2+)</name>
        <dbReference type="ChEBI" id="CHEBI:29108"/>
    </ligand>
</feature>
<evidence type="ECO:0000256" key="7">
    <source>
        <dbReference type="ARBA" id="ARBA00023529"/>
    </source>
</evidence>
<feature type="transmembrane region" description="Helical" evidence="10">
    <location>
        <begin position="620"/>
        <end position="643"/>
    </location>
</feature>
<keyword evidence="2 9" id="KW-0479">Metal-binding</keyword>
<dbReference type="Pfam" id="PF09286">
    <property type="entry name" value="Pro-kuma_activ"/>
    <property type="match status" value="1"/>
</dbReference>
<evidence type="ECO:0000256" key="4">
    <source>
        <dbReference type="ARBA" id="ARBA00022825"/>
    </source>
</evidence>
<evidence type="ECO:0000313" key="13">
    <source>
        <dbReference type="Proteomes" id="UP000243217"/>
    </source>
</evidence>
<dbReference type="PROSITE" id="PS51695">
    <property type="entry name" value="SEDOLISIN"/>
    <property type="match status" value="1"/>
</dbReference>
<dbReference type="Pfam" id="PF00082">
    <property type="entry name" value="Peptidase_S8"/>
    <property type="match status" value="1"/>
</dbReference>
<dbReference type="EC" id="3.4.21.62" evidence="8"/>
<keyword evidence="6" id="KW-0865">Zymogen</keyword>
<dbReference type="Proteomes" id="UP000243217">
    <property type="component" value="Unassembled WGS sequence"/>
</dbReference>
<keyword evidence="10" id="KW-1133">Transmembrane helix</keyword>
<keyword evidence="3 9" id="KW-0378">Hydrolase</keyword>
<dbReference type="Gene3D" id="3.40.50.200">
    <property type="entry name" value="Peptidase S8/S53 domain"/>
    <property type="match status" value="1"/>
</dbReference>
<keyword evidence="13" id="KW-1185">Reference proteome</keyword>
<dbReference type="GO" id="GO:0006508">
    <property type="term" value="P:proteolysis"/>
    <property type="evidence" value="ECO:0007669"/>
    <property type="project" value="UniProtKB-KW"/>
</dbReference>
<comment type="caution">
    <text evidence="12">The sequence shown here is derived from an EMBL/GenBank/DDBJ whole genome shotgun (WGS) entry which is preliminary data.</text>
</comment>
<dbReference type="CDD" id="cd11377">
    <property type="entry name" value="Pro-peptidase_S53"/>
    <property type="match status" value="1"/>
</dbReference>
<evidence type="ECO:0000256" key="8">
    <source>
        <dbReference type="ARBA" id="ARBA00023619"/>
    </source>
</evidence>
<name>A0A1V9ZWQ0_9STRA</name>
<reference evidence="12 13" key="1">
    <citation type="journal article" date="2014" name="Genome Biol. Evol.">
        <title>The secreted proteins of Achlya hypogyna and Thraustotheca clavata identify the ancestral oomycete secretome and reveal gene acquisitions by horizontal gene transfer.</title>
        <authorList>
            <person name="Misner I."/>
            <person name="Blouin N."/>
            <person name="Leonard G."/>
            <person name="Richards T.A."/>
            <person name="Lane C.E."/>
        </authorList>
    </citation>
    <scope>NUCLEOTIDE SEQUENCE [LARGE SCALE GENOMIC DNA]</scope>
    <source>
        <strain evidence="12 13">ATCC 34112</strain>
    </source>
</reference>
<feature type="binding site" evidence="9">
    <location>
        <position position="543"/>
    </location>
    <ligand>
        <name>Ca(2+)</name>
        <dbReference type="ChEBI" id="CHEBI:29108"/>
    </ligand>
</feature>
<dbReference type="CDD" id="cd04056">
    <property type="entry name" value="Peptidases_S53"/>
    <property type="match status" value="1"/>
</dbReference>
<dbReference type="SMART" id="SM00944">
    <property type="entry name" value="Pro-kuma_activ"/>
    <property type="match status" value="1"/>
</dbReference>
<proteinExistence type="predicted"/>
<feature type="active site" description="Charge relay system" evidence="9">
    <location>
        <position position="269"/>
    </location>
</feature>
<dbReference type="PANTHER" id="PTHR14218">
    <property type="entry name" value="PROTEASE S8 TRIPEPTIDYL PEPTIDASE I CLN2"/>
    <property type="match status" value="1"/>
</dbReference>
<keyword evidence="1 9" id="KW-0645">Protease</keyword>
<keyword evidence="10" id="KW-0472">Membrane</keyword>
<evidence type="ECO:0000256" key="9">
    <source>
        <dbReference type="PROSITE-ProRule" id="PRU01032"/>
    </source>
</evidence>
<dbReference type="GO" id="GO:0008240">
    <property type="term" value="F:tripeptidyl-peptidase activity"/>
    <property type="evidence" value="ECO:0007669"/>
    <property type="project" value="TreeGrafter"/>
</dbReference>
<dbReference type="SUPFAM" id="SSF52743">
    <property type="entry name" value="Subtilisin-like"/>
    <property type="match status" value="1"/>
</dbReference>
<feature type="binding site" evidence="9">
    <location>
        <position position="569"/>
    </location>
    <ligand>
        <name>Ca(2+)</name>
        <dbReference type="ChEBI" id="CHEBI:29108"/>
    </ligand>
</feature>
<dbReference type="AlphaFoldDB" id="A0A1V9ZWQ0"/>
<sequence>MTWKVGIVMLGAFFSQSNGKSMRNAFQSTHLIQGERSTGDTDFIVAFGVKPNDPAALESVFWKVSDPSDPLYGRHLSSAEIDALTTPSVGAVDKIKRWLEKYEISDIRFSTITNRLEAKTTVRVLEELLQTKMHHYHGNDDQRILKAATPLTIPDEIEEHLSYVNVNTPPLGRSLKAQVYESILDDVRNGDGVTPAFLRKLYNIPEQTTPNATNLQGIPEFYQESWSRSDLDQFFKQFLPNETMPTLISNKVSGRDDSSEHASAEASLDLQYITAIAPKTKTFIWSETGANPFSSNDEPFVAWAEEVLSMEHPPYVVSLSYSDDEAHIFEASESYARSFDTLLMKLGTRGISVIMSSGDDGVAGQRPGLEKVSTTDKANWCKVSGPQWPTSSPFLTSVGATMYMRKTQSSGYFFTNEEVVCSSDLGGLITSGGGFSNKYARPSYQDTAVGRYLVSPTAPSSTNGYYNASGRAYPDVTAFGANFKVVIHGTTSLISGTSASAPVFAGILTLINDMRLNAGKPPLGFVNPLLYKSHAENPLAFNDIIVGNNAAGMGSSKPVCDQSFHATRGWDAASGLGSPNFAILSELLTHPESWIDNDTIMDSSDSGTKTVVVTERLSNLAISACIATIISVFILIVCTICYVRKLRKNKEYQEIEINKPDTPMHPSNDKLDAKAIFTIEDEDDVEEGEAELTEVNLDK</sequence>
<feature type="active site" description="Charge relay system" evidence="9">
    <location>
        <position position="265"/>
    </location>
</feature>
<evidence type="ECO:0000256" key="3">
    <source>
        <dbReference type="ARBA" id="ARBA00022801"/>
    </source>
</evidence>
<dbReference type="STRING" id="74557.A0A1V9ZWQ0"/>
<evidence type="ECO:0000256" key="10">
    <source>
        <dbReference type="SAM" id="Phobius"/>
    </source>
</evidence>
<evidence type="ECO:0000256" key="6">
    <source>
        <dbReference type="ARBA" id="ARBA00023145"/>
    </source>
</evidence>
<comment type="cofactor">
    <cofactor evidence="9">
        <name>Ca(2+)</name>
        <dbReference type="ChEBI" id="CHEBI:29108"/>
    </cofactor>
    <text evidence="9">Binds 1 Ca(2+) ion per subunit.</text>
</comment>
<dbReference type="GO" id="GO:0004252">
    <property type="term" value="F:serine-type endopeptidase activity"/>
    <property type="evidence" value="ECO:0007669"/>
    <property type="project" value="UniProtKB-UniRule"/>
</dbReference>
<dbReference type="PANTHER" id="PTHR14218:SF15">
    <property type="entry name" value="TRIPEPTIDYL-PEPTIDASE 1"/>
    <property type="match status" value="1"/>
</dbReference>
<accession>A0A1V9ZWQ0</accession>
<evidence type="ECO:0000256" key="5">
    <source>
        <dbReference type="ARBA" id="ARBA00022837"/>
    </source>
</evidence>
<keyword evidence="4 9" id="KW-0720">Serine protease</keyword>
<dbReference type="PROSITE" id="PS00138">
    <property type="entry name" value="SUBTILASE_SER"/>
    <property type="match status" value="1"/>
</dbReference>
<feature type="binding site" evidence="9">
    <location>
        <position position="544"/>
    </location>
    <ligand>
        <name>Ca(2+)</name>
        <dbReference type="ChEBI" id="CHEBI:29108"/>
    </ligand>
</feature>
<evidence type="ECO:0000256" key="2">
    <source>
        <dbReference type="ARBA" id="ARBA00022723"/>
    </source>
</evidence>
<dbReference type="InterPro" id="IPR000209">
    <property type="entry name" value="Peptidase_S8/S53_dom"/>
</dbReference>
<dbReference type="InterPro" id="IPR050819">
    <property type="entry name" value="Tripeptidyl-peptidase_I"/>
</dbReference>